<organism evidence="2 3">
    <name type="scientific">Physcomitrium patens</name>
    <name type="common">Spreading-leaved earth moss</name>
    <name type="synonym">Physcomitrella patens</name>
    <dbReference type="NCBI Taxonomy" id="3218"/>
    <lineage>
        <taxon>Eukaryota</taxon>
        <taxon>Viridiplantae</taxon>
        <taxon>Streptophyta</taxon>
        <taxon>Embryophyta</taxon>
        <taxon>Bryophyta</taxon>
        <taxon>Bryophytina</taxon>
        <taxon>Bryopsida</taxon>
        <taxon>Funariidae</taxon>
        <taxon>Funariales</taxon>
        <taxon>Funariaceae</taxon>
        <taxon>Physcomitrium</taxon>
    </lineage>
</organism>
<dbReference type="Gene3D" id="3.40.720.10">
    <property type="entry name" value="Alkaline Phosphatase, subunit A"/>
    <property type="match status" value="1"/>
</dbReference>
<dbReference type="Pfam" id="PF01663">
    <property type="entry name" value="Phosphodiest"/>
    <property type="match status" value="1"/>
</dbReference>
<dbReference type="AlphaFoldDB" id="A0A7I3ZMR1"/>
<accession>A0A7I3ZMR1</accession>
<dbReference type="GO" id="GO:0016787">
    <property type="term" value="F:hydrolase activity"/>
    <property type="evidence" value="ECO:0000318"/>
    <property type="project" value="GO_Central"/>
</dbReference>
<dbReference type="InterPro" id="IPR002591">
    <property type="entry name" value="Phosphodiest/P_Trfase"/>
</dbReference>
<dbReference type="InParanoid" id="A0A7I3ZMR1"/>
<gene>
    <name evidence="2" type="primary">LOC112286192</name>
</gene>
<reference evidence="2 3" key="1">
    <citation type="journal article" date="2008" name="Science">
        <title>The Physcomitrella genome reveals evolutionary insights into the conquest of land by plants.</title>
        <authorList>
            <person name="Rensing S."/>
            <person name="Lang D."/>
            <person name="Zimmer A."/>
            <person name="Terry A."/>
            <person name="Salamov A."/>
            <person name="Shapiro H."/>
            <person name="Nishiyama T."/>
            <person name="Perroud P.-F."/>
            <person name="Lindquist E."/>
            <person name="Kamisugi Y."/>
            <person name="Tanahashi T."/>
            <person name="Sakakibara K."/>
            <person name="Fujita T."/>
            <person name="Oishi K."/>
            <person name="Shin-I T."/>
            <person name="Kuroki Y."/>
            <person name="Toyoda A."/>
            <person name="Suzuki Y."/>
            <person name="Hashimoto A."/>
            <person name="Yamaguchi K."/>
            <person name="Sugano A."/>
            <person name="Kohara Y."/>
            <person name="Fujiyama A."/>
            <person name="Anterola A."/>
            <person name="Aoki S."/>
            <person name="Ashton N."/>
            <person name="Barbazuk W.B."/>
            <person name="Barker E."/>
            <person name="Bennetzen J."/>
            <person name="Bezanilla M."/>
            <person name="Blankenship R."/>
            <person name="Cho S.H."/>
            <person name="Dutcher S."/>
            <person name="Estelle M."/>
            <person name="Fawcett J.A."/>
            <person name="Gundlach H."/>
            <person name="Hanada K."/>
            <person name="Heyl A."/>
            <person name="Hicks K.A."/>
            <person name="Hugh J."/>
            <person name="Lohr M."/>
            <person name="Mayer K."/>
            <person name="Melkozernov A."/>
            <person name="Murata T."/>
            <person name="Nelson D."/>
            <person name="Pils B."/>
            <person name="Prigge M."/>
            <person name="Reiss B."/>
            <person name="Renner T."/>
            <person name="Rombauts S."/>
            <person name="Rushton P."/>
            <person name="Sanderfoot A."/>
            <person name="Schween G."/>
            <person name="Shiu S.-H."/>
            <person name="Stueber K."/>
            <person name="Theodoulou F.L."/>
            <person name="Tu H."/>
            <person name="Van de Peer Y."/>
            <person name="Verrier P.J."/>
            <person name="Waters E."/>
            <person name="Wood A."/>
            <person name="Yang L."/>
            <person name="Cove D."/>
            <person name="Cuming A."/>
            <person name="Hasebe M."/>
            <person name="Lucas S."/>
            <person name="Mishler D.B."/>
            <person name="Reski R."/>
            <person name="Grigoriev I."/>
            <person name="Quatrano R.S."/>
            <person name="Boore J.L."/>
        </authorList>
    </citation>
    <scope>NUCLEOTIDE SEQUENCE [LARGE SCALE GENOMIC DNA]</scope>
    <source>
        <strain evidence="2 3">cv. Gransden 2004</strain>
    </source>
</reference>
<keyword evidence="1" id="KW-0732">Signal</keyword>
<reference evidence="2 3" key="2">
    <citation type="journal article" date="2018" name="Plant J.">
        <title>The Physcomitrella patens chromosome-scale assembly reveals moss genome structure and evolution.</title>
        <authorList>
            <person name="Lang D."/>
            <person name="Ullrich K.K."/>
            <person name="Murat F."/>
            <person name="Fuchs J."/>
            <person name="Jenkins J."/>
            <person name="Haas F.B."/>
            <person name="Piednoel M."/>
            <person name="Gundlach H."/>
            <person name="Van Bel M."/>
            <person name="Meyberg R."/>
            <person name="Vives C."/>
            <person name="Morata J."/>
            <person name="Symeonidi A."/>
            <person name="Hiss M."/>
            <person name="Muchero W."/>
            <person name="Kamisugi Y."/>
            <person name="Saleh O."/>
            <person name="Blanc G."/>
            <person name="Decker E.L."/>
            <person name="van Gessel N."/>
            <person name="Grimwood J."/>
            <person name="Hayes R.D."/>
            <person name="Graham S.W."/>
            <person name="Gunter L.E."/>
            <person name="McDaniel S.F."/>
            <person name="Hoernstein S.N.W."/>
            <person name="Larsson A."/>
            <person name="Li F.W."/>
            <person name="Perroud P.F."/>
            <person name="Phillips J."/>
            <person name="Ranjan P."/>
            <person name="Rokshar D.S."/>
            <person name="Rothfels C.J."/>
            <person name="Schneider L."/>
            <person name="Shu S."/>
            <person name="Stevenson D.W."/>
            <person name="Thummler F."/>
            <person name="Tillich M."/>
            <person name="Villarreal Aguilar J.C."/>
            <person name="Widiez T."/>
            <person name="Wong G.K."/>
            <person name="Wymore A."/>
            <person name="Zhang Y."/>
            <person name="Zimmer A.D."/>
            <person name="Quatrano R.S."/>
            <person name="Mayer K.F.X."/>
            <person name="Goodstein D."/>
            <person name="Casacuberta J.M."/>
            <person name="Vandepoele K."/>
            <person name="Reski R."/>
            <person name="Cuming A.C."/>
            <person name="Tuskan G.A."/>
            <person name="Maumus F."/>
            <person name="Salse J."/>
            <person name="Schmutz J."/>
            <person name="Rensing S.A."/>
        </authorList>
    </citation>
    <scope>NUCLEOTIDE SEQUENCE [LARGE SCALE GENOMIC DNA]</scope>
    <source>
        <strain evidence="2 3">cv. Gransden 2004</strain>
    </source>
</reference>
<name>A0A7I3ZMR1_PHYPA</name>
<dbReference type="EMBL" id="ABEU02000008">
    <property type="status" value="NOT_ANNOTATED_CDS"/>
    <property type="molecule type" value="Genomic_DNA"/>
</dbReference>
<dbReference type="Gramene" id="Pp3c8_13050V3.2">
    <property type="protein sequence ID" value="PAC:32965208.CDS.1"/>
    <property type="gene ID" value="Pp3c8_13050"/>
</dbReference>
<dbReference type="CDD" id="cd16018">
    <property type="entry name" value="Enpp"/>
    <property type="match status" value="1"/>
</dbReference>
<dbReference type="PANTHER" id="PTHR10151:SF127">
    <property type="entry name" value="METALLOENZYME DOMAIN-CONTAINING PROTEIN"/>
    <property type="match status" value="1"/>
</dbReference>
<protein>
    <submittedName>
        <fullName evidence="2">Uncharacterized protein</fullName>
    </submittedName>
</protein>
<dbReference type="SUPFAM" id="SSF53649">
    <property type="entry name" value="Alkaline phosphatase-like"/>
    <property type="match status" value="1"/>
</dbReference>
<evidence type="ECO:0000256" key="1">
    <source>
        <dbReference type="SAM" id="SignalP"/>
    </source>
</evidence>
<feature type="signal peptide" evidence="1">
    <location>
        <begin position="1"/>
        <end position="20"/>
    </location>
</feature>
<dbReference type="OrthoDB" id="415411at2759"/>
<keyword evidence="3" id="KW-1185">Reference proteome</keyword>
<feature type="chain" id="PRO_5029580909" evidence="1">
    <location>
        <begin position="21"/>
        <end position="522"/>
    </location>
</feature>
<dbReference type="RefSeq" id="XP_024383637.1">
    <property type="nucleotide sequence ID" value="XM_024527869.2"/>
</dbReference>
<evidence type="ECO:0000313" key="3">
    <source>
        <dbReference type="Proteomes" id="UP000006727"/>
    </source>
</evidence>
<reference evidence="2" key="3">
    <citation type="submission" date="2020-12" db="UniProtKB">
        <authorList>
            <consortium name="EnsemblPlants"/>
        </authorList>
    </citation>
    <scope>IDENTIFICATION</scope>
</reference>
<dbReference type="GeneID" id="112286192"/>
<dbReference type="InterPro" id="IPR017850">
    <property type="entry name" value="Alkaline_phosphatase_core_sf"/>
</dbReference>
<dbReference type="Gene3D" id="3.30.1360.180">
    <property type="match status" value="1"/>
</dbReference>
<evidence type="ECO:0000313" key="2">
    <source>
        <dbReference type="EnsemblPlants" id="PAC:32965208.CDS.1"/>
    </source>
</evidence>
<proteinExistence type="predicted"/>
<dbReference type="PANTHER" id="PTHR10151">
    <property type="entry name" value="ECTONUCLEOTIDE PYROPHOSPHATASE/PHOSPHODIESTERASE"/>
    <property type="match status" value="1"/>
</dbReference>
<sequence length="522" mass="58251">MSLLLLLLSLLISILKNRNAEEAMATKQSGGARLSPPVSTELSLRSEEDRNLLLDSSSSKEIVEQELPVAWYKQCQHGRWHSYAGAAFCLVVALVICVPFLSYEVFSRWASRGLHPWGTSRPLQKLDKPVVILVSSDGFRFGYNWKAATPNIDRLRMEGTEADPGMIPVFPSKTFPNHYSIATGLYPAYHGIVGNYFRDPNPGSNDTFKPGELDPKWWLGEPIWETVVNQGLQAATYFWPGSQVKKGNWTCESRFCQDYNSSVPYEDRVDTVLGYLDLPSRERPSLITLYFESPDEPGHETGPDAPQITAAVVRIDTMIGRLLAGLEKRGLDKDVTIILVGDHGMVGKSEDKMIYLEDLASEVLIPREWVMDYTPVLHIRPPPNLDVTTIHSSMARALTSSNMNNAEFLEIYLKEQLPPRLHYSHSPRIAPIVGLVAEGYTLAYARTDKPITCGGEHGYDNVLLSMRTIFIARGPQFAQGRRIPSFENVELYEIMANILGLTPAPNNASLNFAASVLLPLRS</sequence>
<dbReference type="Proteomes" id="UP000006727">
    <property type="component" value="Chromosome 8"/>
</dbReference>
<dbReference type="KEGG" id="ppp:112286192"/>
<dbReference type="EnsemblPlants" id="Pp3c8_13050V3.2">
    <property type="protein sequence ID" value="PAC:32965208.CDS.1"/>
    <property type="gene ID" value="Pp3c8_13050"/>
</dbReference>